<keyword evidence="2" id="KW-0934">Plastid</keyword>
<keyword evidence="1" id="KW-0472">Membrane</keyword>
<feature type="transmembrane region" description="Helical" evidence="1">
    <location>
        <begin position="61"/>
        <end position="87"/>
    </location>
</feature>
<keyword evidence="1" id="KW-0812">Transmembrane</keyword>
<sequence length="253" mass="30108">MTDSFFSRERIGKIWKYVQDFFKPLQYFFKFIYNFFKPLLQMQANFNAKYPNIIQNIQLTFIYFFAIVDLLFSILNSTFALGGFPAIIQPFMPVIEAIFSSPILRLWASPEKVFFFSYVVIELMIVRSTFKFSKLVKYNILLIFALLMLQGLAISYWDLLFHREITTNVARWAFDKGVLINTNRPLAIAFFFNTFLLFCFGYLYLYIQAIQGKFAILHNMEWLTDSVAFWLRIKTPTMRIGKRKKRDDKKDKN</sequence>
<keyword evidence="1" id="KW-1133">Transmembrane helix</keyword>
<geneLocation type="plastid" evidence="2"/>
<reference evidence="2" key="1">
    <citation type="submission" date="2018-08" db="EMBL/GenBank/DDBJ databases">
        <title>Comparative Plastid Genomics of Synurophyceae: Evolutionary Evidence of Lateral Gene Transfer and Inverted Repeat Dynamics.</title>
        <authorList>
            <person name="Kim J.I."/>
            <person name="Shin H."/>
            <person name="Skaloud P."/>
            <person name="Jung J."/>
            <person name="Yoon H.S."/>
            <person name="Archibald J.M."/>
            <person name="Shin W."/>
        </authorList>
    </citation>
    <scope>NUCLEOTIDE SEQUENCE</scope>
    <source>
        <strain evidence="2">S114.C7</strain>
    </source>
</reference>
<dbReference type="EMBL" id="MH795128">
    <property type="protein sequence ID" value="AYO28165.1"/>
    <property type="molecule type" value="Genomic_DNA"/>
</dbReference>
<accession>A0A3G2QYX0</accession>
<dbReference type="EMBL" id="MH795128">
    <property type="protein sequence ID" value="AYO28172.1"/>
    <property type="molecule type" value="Genomic_DNA"/>
</dbReference>
<protein>
    <submittedName>
        <fullName evidence="2">Uncharacterized protein</fullName>
    </submittedName>
</protein>
<evidence type="ECO:0000256" key="1">
    <source>
        <dbReference type="SAM" id="Phobius"/>
    </source>
</evidence>
<proteinExistence type="predicted"/>
<feature type="transmembrane region" description="Helical" evidence="1">
    <location>
        <begin position="138"/>
        <end position="157"/>
    </location>
</feature>
<name>A0A3G2QYX0_9STRA</name>
<evidence type="ECO:0000313" key="2">
    <source>
        <dbReference type="EMBL" id="AYO28172.1"/>
    </source>
</evidence>
<feature type="transmembrane region" description="Helical" evidence="1">
    <location>
        <begin position="186"/>
        <end position="207"/>
    </location>
</feature>
<organism evidence="2">
    <name type="scientific">Synura petersenii</name>
    <dbReference type="NCBI Taxonomy" id="52555"/>
    <lineage>
        <taxon>Eukaryota</taxon>
        <taxon>Sar</taxon>
        <taxon>Stramenopiles</taxon>
        <taxon>Ochrophyta</taxon>
        <taxon>Synurophyceae</taxon>
        <taxon>Synurales</taxon>
        <taxon>Mallomonadaceae</taxon>
        <taxon>Synura</taxon>
    </lineage>
</organism>
<dbReference type="AlphaFoldDB" id="A0A3G2QYX0"/>